<keyword evidence="2 3" id="KW-0175">Coiled coil</keyword>
<feature type="coiled-coil region" evidence="3">
    <location>
        <begin position="523"/>
        <end position="756"/>
    </location>
</feature>
<dbReference type="SMART" id="SM00033">
    <property type="entry name" value="CH"/>
    <property type="match status" value="1"/>
</dbReference>
<evidence type="ECO:0000256" key="1">
    <source>
        <dbReference type="ARBA" id="ARBA00009452"/>
    </source>
</evidence>
<reference evidence="6" key="1">
    <citation type="submission" date="2023-08" db="EMBL/GenBank/DDBJ databases">
        <authorList>
            <person name="Alioto T."/>
            <person name="Alioto T."/>
            <person name="Gomez Garrido J."/>
        </authorList>
    </citation>
    <scope>NUCLEOTIDE SEQUENCE</scope>
</reference>
<dbReference type="PANTHER" id="PTHR23167:SF69">
    <property type="entry name" value="FI18193P1"/>
    <property type="match status" value="1"/>
</dbReference>
<accession>A0AA36FNF2</accession>
<organism evidence="6 7">
    <name type="scientific">Octopus vulgaris</name>
    <name type="common">Common octopus</name>
    <dbReference type="NCBI Taxonomy" id="6645"/>
    <lineage>
        <taxon>Eukaryota</taxon>
        <taxon>Metazoa</taxon>
        <taxon>Spiralia</taxon>
        <taxon>Lophotrochozoa</taxon>
        <taxon>Mollusca</taxon>
        <taxon>Cephalopoda</taxon>
        <taxon>Coleoidea</taxon>
        <taxon>Octopodiformes</taxon>
        <taxon>Octopoda</taxon>
        <taxon>Incirrata</taxon>
        <taxon>Octopodidae</taxon>
        <taxon>Octopus</taxon>
    </lineage>
</organism>
<evidence type="ECO:0000259" key="5">
    <source>
        <dbReference type="PROSITE" id="PS50021"/>
    </source>
</evidence>
<feature type="region of interest" description="Disordered" evidence="4">
    <location>
        <begin position="1"/>
        <end position="183"/>
    </location>
</feature>
<dbReference type="PANTHER" id="PTHR23167">
    <property type="entry name" value="CALPONIN HOMOLOGY DOMAIN-CONTAINING PROTEIN DDB_G0272472-RELATED"/>
    <property type="match status" value="1"/>
</dbReference>
<dbReference type="SUPFAM" id="SSF47576">
    <property type="entry name" value="Calponin-homology domain, CH-domain"/>
    <property type="match status" value="1"/>
</dbReference>
<proteinExistence type="inferred from homology"/>
<evidence type="ECO:0000256" key="4">
    <source>
        <dbReference type="SAM" id="MobiDB-lite"/>
    </source>
</evidence>
<feature type="coiled-coil region" evidence="3">
    <location>
        <begin position="789"/>
        <end position="830"/>
    </location>
</feature>
<feature type="compositionally biased region" description="Low complexity" evidence="4">
    <location>
        <begin position="38"/>
        <end position="51"/>
    </location>
</feature>
<feature type="region of interest" description="Disordered" evidence="4">
    <location>
        <begin position="330"/>
        <end position="360"/>
    </location>
</feature>
<keyword evidence="7" id="KW-1185">Reference proteome</keyword>
<feature type="region of interest" description="Disordered" evidence="4">
    <location>
        <begin position="207"/>
        <end position="241"/>
    </location>
</feature>
<feature type="compositionally biased region" description="Low complexity" evidence="4">
    <location>
        <begin position="986"/>
        <end position="1001"/>
    </location>
</feature>
<comment type="similarity">
    <text evidence="1">Belongs to the cytospin-A family.</text>
</comment>
<feature type="coiled-coil region" evidence="3">
    <location>
        <begin position="445"/>
        <end position="475"/>
    </location>
</feature>
<feature type="compositionally biased region" description="Polar residues" evidence="4">
    <location>
        <begin position="60"/>
        <end position="74"/>
    </location>
</feature>
<feature type="compositionally biased region" description="Low complexity" evidence="4">
    <location>
        <begin position="148"/>
        <end position="182"/>
    </location>
</feature>
<dbReference type="PROSITE" id="PS50021">
    <property type="entry name" value="CH"/>
    <property type="match status" value="1"/>
</dbReference>
<dbReference type="InterPro" id="IPR050540">
    <property type="entry name" value="F-actin_Monoox_Mical"/>
</dbReference>
<dbReference type="Gene3D" id="1.10.287.1490">
    <property type="match status" value="1"/>
</dbReference>
<dbReference type="CDD" id="cd21199">
    <property type="entry name" value="CH_CYTS"/>
    <property type="match status" value="1"/>
</dbReference>
<dbReference type="Gene3D" id="1.10.418.10">
    <property type="entry name" value="Calponin-like domain"/>
    <property type="match status" value="1"/>
</dbReference>
<evidence type="ECO:0000256" key="3">
    <source>
        <dbReference type="SAM" id="Coils"/>
    </source>
</evidence>
<evidence type="ECO:0000313" key="6">
    <source>
        <dbReference type="EMBL" id="CAI9744442.1"/>
    </source>
</evidence>
<dbReference type="EMBL" id="OX597843">
    <property type="protein sequence ID" value="CAI9744442.1"/>
    <property type="molecule type" value="Genomic_DNA"/>
</dbReference>
<dbReference type="FunFam" id="1.10.418.10:FF:000020">
    <property type="entry name" value="Cytospin-A isoform 1"/>
    <property type="match status" value="1"/>
</dbReference>
<dbReference type="InterPro" id="IPR001715">
    <property type="entry name" value="CH_dom"/>
</dbReference>
<protein>
    <submittedName>
        <fullName evidence="6">Cytospin-A-like isoform X4</fullName>
    </submittedName>
</protein>
<feature type="compositionally biased region" description="Polar residues" evidence="4">
    <location>
        <begin position="348"/>
        <end position="360"/>
    </location>
</feature>
<sequence length="1141" mass="128398">MPPKQGSLPQKKVGQKVLTMKKQEKGPSKMFVVSSNSTTTTTTTMTTATETVAPMRSKSENSGLSTISTSTPSSRKIMGAPLSKQYLSKSHENLTTHQQQKKKKQLSLLPDRPKVNSGGTGVSKTSSNKENVLKEKEKNVVFAKPAPTGTSATITTSSTTAATTTTTSSSSTTTKGGRTATGVNSTIRKASSTQNIDKTGKGVFTTGSAGLHSSGKTHSSMKRAHSSQSMTKDKTVRKRTSAPADVMAYNAELLANFEREKKALENRISELIQITEGRKAEIERHKYEIRNLKEQIPSQDLREECELLRNQNKVLQERLKEFGISIEQLPDAEKISMPKKTPSPPSSNQSEPASKVMPSSISCDNLSNFDSLREPCPRHYDYPMSEPGLTLDDLCGTPEHPSELSLDNVGWDKQSNKSSDAMSEVSVACLTERILQMEETHYSTNEELQATLQELSDLQDMVNELTEDNEKLADERGVVLESLCTQTEKLEHCRTQLEHLKSLLINSSLINSTEREQQMIDLLKSASIEREEMLRKQDEYSNELQMAITENREAQELVSALRDKTQLLQGEVDTLTEEKENSEKLISEMKQSLSDDRIEMTRYKTMLECERSKVEKLEQMQLAQDNKSDLEQLLLTTRKEKDEMEMKVTNMTEEILLLQREMEKVRGTLMAREEEVRGLKSNSKTRISELELKVDAMQKERVDIQQEEETLRDHIEQLEQDCDRYRDDVKRCNAKIQELQQEIKDLLRQKSVMESELHDVHHRHEEESEEWKQFQKDLQVAVVIANDFRTETQEDMERLVCENASMREKLKSLQSQLSKAKDELDSVKLRSWDERSSKPIFSPAELKGKMLSSVDRELIALREGRRMDSKNQTMSVKNLIRSIEDQVKSGNSSIHSSENSSRRSSLELVCCPLSPSNSDLTDAKSPSTPTDLSPQGSSELPLRSVLKRPAAEKLSPLQPLGTTFEKGKELKPVQQNNRNESEHSKVSPSISSILSSRSSSRRNSGICCTELERKEAAAKDPLVGLARQMGGSKRNALLKWCQQKTLSYNGVDITNFSSSWNDGLAFCALIHSYLPEKMPYDELTSEDKRRNFTLSFAAAESVGITSNLNINDMVAMERPDWQAVIAYVTAIYKHFEVDGKS</sequence>
<dbReference type="Proteomes" id="UP001162480">
    <property type="component" value="Chromosome 30"/>
</dbReference>
<dbReference type="InterPro" id="IPR036872">
    <property type="entry name" value="CH_dom_sf"/>
</dbReference>
<feature type="region of interest" description="Disordered" evidence="4">
    <location>
        <begin position="886"/>
        <end position="1001"/>
    </location>
</feature>
<evidence type="ECO:0000313" key="7">
    <source>
        <dbReference type="Proteomes" id="UP001162480"/>
    </source>
</evidence>
<feature type="compositionally biased region" description="Polar residues" evidence="4">
    <location>
        <begin position="914"/>
        <end position="938"/>
    </location>
</feature>
<name>A0AA36FNF2_OCTVU</name>
<evidence type="ECO:0000256" key="2">
    <source>
        <dbReference type="ARBA" id="ARBA00023054"/>
    </source>
</evidence>
<dbReference type="AlphaFoldDB" id="A0AA36FNF2"/>
<feature type="compositionally biased region" description="Low complexity" evidence="4">
    <location>
        <begin position="889"/>
        <end position="899"/>
    </location>
</feature>
<feature type="domain" description="Calponin-homology (CH)" evidence="5">
    <location>
        <begin position="1031"/>
        <end position="1136"/>
    </location>
</feature>
<gene>
    <name evidence="6" type="ORF">OCTVUL_1B020244</name>
</gene>
<dbReference type="Pfam" id="PF00307">
    <property type="entry name" value="CH"/>
    <property type="match status" value="1"/>
</dbReference>